<name>A0AAD9NMY9_RIDPI</name>
<keyword evidence="6" id="KW-0443">Lipid metabolism</keyword>
<feature type="domain" description="Phospholipid/glycerol acyltransferase" evidence="15">
    <location>
        <begin position="65"/>
        <end position="190"/>
    </location>
</feature>
<evidence type="ECO:0000256" key="2">
    <source>
        <dbReference type="ARBA" id="ARBA00010524"/>
    </source>
</evidence>
<proteinExistence type="inferred from homology"/>
<keyword evidence="3" id="KW-0808">Transferase</keyword>
<keyword evidence="5" id="KW-0999">Mitochondrion inner membrane</keyword>
<dbReference type="CDD" id="cd07989">
    <property type="entry name" value="LPLAT_AGPAT-like"/>
    <property type="match status" value="1"/>
</dbReference>
<evidence type="ECO:0000256" key="8">
    <source>
        <dbReference type="ARBA" id="ARBA00023136"/>
    </source>
</evidence>
<feature type="region of interest" description="Disordered" evidence="14">
    <location>
        <begin position="268"/>
        <end position="309"/>
    </location>
</feature>
<evidence type="ECO:0000256" key="11">
    <source>
        <dbReference type="ARBA" id="ARBA00047906"/>
    </source>
</evidence>
<dbReference type="Pfam" id="PF01553">
    <property type="entry name" value="Acyltransferase"/>
    <property type="match status" value="1"/>
</dbReference>
<evidence type="ECO:0000256" key="5">
    <source>
        <dbReference type="ARBA" id="ARBA00022792"/>
    </source>
</evidence>
<dbReference type="GO" id="GO:0005741">
    <property type="term" value="C:mitochondrial outer membrane"/>
    <property type="evidence" value="ECO:0007669"/>
    <property type="project" value="UniProtKB-SubCell"/>
</dbReference>
<evidence type="ECO:0000256" key="9">
    <source>
        <dbReference type="ARBA" id="ARBA00023315"/>
    </source>
</evidence>
<protein>
    <recommendedName>
        <fullName evidence="13">Tafazzin family protein</fullName>
    </recommendedName>
</protein>
<reference evidence="16" key="1">
    <citation type="journal article" date="2023" name="Mol. Biol. Evol.">
        <title>Third-Generation Sequencing Reveals the Adaptive Role of the Epigenome in Three Deep-Sea Polychaetes.</title>
        <authorList>
            <person name="Perez M."/>
            <person name="Aroh O."/>
            <person name="Sun Y."/>
            <person name="Lan Y."/>
            <person name="Juniper S.K."/>
            <person name="Young C.R."/>
            <person name="Angers B."/>
            <person name="Qian P.Y."/>
        </authorList>
    </citation>
    <scope>NUCLEOTIDE SEQUENCE</scope>
    <source>
        <strain evidence="16">R07B-5</strain>
    </source>
</reference>
<comment type="caution">
    <text evidence="16">The sequence shown here is derived from an EMBL/GenBank/DDBJ whole genome shotgun (WGS) entry which is preliminary data.</text>
</comment>
<evidence type="ECO:0000256" key="4">
    <source>
        <dbReference type="ARBA" id="ARBA00022787"/>
    </source>
</evidence>
<dbReference type="Proteomes" id="UP001209878">
    <property type="component" value="Unassembled WGS sequence"/>
</dbReference>
<organism evidence="16 17">
    <name type="scientific">Ridgeia piscesae</name>
    <name type="common">Tubeworm</name>
    <dbReference type="NCBI Taxonomy" id="27915"/>
    <lineage>
        <taxon>Eukaryota</taxon>
        <taxon>Metazoa</taxon>
        <taxon>Spiralia</taxon>
        <taxon>Lophotrochozoa</taxon>
        <taxon>Annelida</taxon>
        <taxon>Polychaeta</taxon>
        <taxon>Sedentaria</taxon>
        <taxon>Canalipalpata</taxon>
        <taxon>Sabellida</taxon>
        <taxon>Siboglinidae</taxon>
        <taxon>Ridgeia</taxon>
    </lineage>
</organism>
<evidence type="ECO:0000256" key="10">
    <source>
        <dbReference type="ARBA" id="ARBA00024323"/>
    </source>
</evidence>
<dbReference type="GO" id="GO:0005743">
    <property type="term" value="C:mitochondrial inner membrane"/>
    <property type="evidence" value="ECO:0007669"/>
    <property type="project" value="UniProtKB-SubCell"/>
</dbReference>
<comment type="catalytic activity">
    <reaction evidence="11">
        <text>1'-[1,2-diacyl-sn-glycero-3-phospho],3'-[1-acyl-sn-glycero-3-phospho]-glycerol + a 1,2-diacyl-sn-glycero-3-phosphocholine = a cardiolipin + a 1-acyl-sn-glycero-3-phosphocholine</text>
        <dbReference type="Rhea" id="RHEA:33731"/>
        <dbReference type="ChEBI" id="CHEBI:57643"/>
        <dbReference type="ChEBI" id="CHEBI:58168"/>
        <dbReference type="ChEBI" id="CHEBI:62237"/>
        <dbReference type="ChEBI" id="CHEBI:64743"/>
    </reaction>
    <physiologicalReaction direction="left-to-right" evidence="11">
        <dbReference type="Rhea" id="RHEA:33732"/>
    </physiologicalReaction>
    <physiologicalReaction direction="right-to-left" evidence="11">
        <dbReference type="Rhea" id="RHEA:33733"/>
    </physiologicalReaction>
</comment>
<keyword evidence="7" id="KW-0496">Mitochondrion</keyword>
<dbReference type="GO" id="GO:0047184">
    <property type="term" value="F:1-acylglycerophosphocholine O-acyltransferase activity"/>
    <property type="evidence" value="ECO:0007669"/>
    <property type="project" value="TreeGrafter"/>
</dbReference>
<dbReference type="PANTHER" id="PTHR12497">
    <property type="entry name" value="TAZ PROTEIN TAFAZZIN"/>
    <property type="match status" value="1"/>
</dbReference>
<dbReference type="GO" id="GO:0035965">
    <property type="term" value="P:cardiolipin acyl-chain remodeling"/>
    <property type="evidence" value="ECO:0007669"/>
    <property type="project" value="TreeGrafter"/>
</dbReference>
<dbReference type="PANTHER" id="PTHR12497:SF0">
    <property type="entry name" value="TAFAZZIN"/>
    <property type="match status" value="1"/>
</dbReference>
<evidence type="ECO:0000256" key="6">
    <source>
        <dbReference type="ARBA" id="ARBA00023098"/>
    </source>
</evidence>
<evidence type="ECO:0000256" key="13">
    <source>
        <dbReference type="RuleBase" id="RU365062"/>
    </source>
</evidence>
<dbReference type="InterPro" id="IPR002123">
    <property type="entry name" value="Plipid/glycerol_acylTrfase"/>
</dbReference>
<dbReference type="PRINTS" id="PR00979">
    <property type="entry name" value="TAFAZZIN"/>
</dbReference>
<evidence type="ECO:0000256" key="1">
    <source>
        <dbReference type="ARBA" id="ARBA00004137"/>
    </source>
</evidence>
<gene>
    <name evidence="16" type="ORF">NP493_694g01008</name>
</gene>
<evidence type="ECO:0000259" key="15">
    <source>
        <dbReference type="SMART" id="SM00563"/>
    </source>
</evidence>
<dbReference type="AlphaFoldDB" id="A0AAD9NMY9"/>
<keyword evidence="8" id="KW-0472">Membrane</keyword>
<keyword evidence="9" id="KW-0012">Acyltransferase</keyword>
<evidence type="ECO:0000256" key="3">
    <source>
        <dbReference type="ARBA" id="ARBA00022679"/>
    </source>
</evidence>
<dbReference type="GO" id="GO:0007007">
    <property type="term" value="P:inner mitochondrial membrane organization"/>
    <property type="evidence" value="ECO:0007669"/>
    <property type="project" value="TreeGrafter"/>
</dbReference>
<evidence type="ECO:0000313" key="17">
    <source>
        <dbReference type="Proteomes" id="UP001209878"/>
    </source>
</evidence>
<dbReference type="InterPro" id="IPR000872">
    <property type="entry name" value="Tafazzin"/>
</dbReference>
<sequence>MPLEFQWPFPSTNKVPKKWAILSKIVIASVGGMSKFWIEWMNKLTIYNKSTIQKLVDGRPPNQPLITVCNHQCCIDDPFLWCTLRWRHLVTHNECMRWVSGATDICFTKSFHSKFFAYGRTVPTCRGDGVYQKGIDFLLEKLNDGEWVHVFPEGKVNMTHEFVRLKWGIGRLIAECRHLPVVLPMWHLGMDNVLPNTKPYIPLVGKKVTVLIGEPIDFREMLARLREAKKSPMEIRKQITDRIQSEFELLKKQAEELHFGAAPVVDPDIKKYPRTEDKTQDATKSEDTLHRQPEGTVTQDIQKRIKTKQ</sequence>
<dbReference type="SUPFAM" id="SSF69593">
    <property type="entry name" value="Glycerol-3-phosphate (1)-acyltransferase"/>
    <property type="match status" value="1"/>
</dbReference>
<dbReference type="SMART" id="SM00563">
    <property type="entry name" value="PlsC"/>
    <property type="match status" value="1"/>
</dbReference>
<dbReference type="EMBL" id="JAODUO010000694">
    <property type="protein sequence ID" value="KAK2175960.1"/>
    <property type="molecule type" value="Genomic_DNA"/>
</dbReference>
<evidence type="ECO:0000313" key="16">
    <source>
        <dbReference type="EMBL" id="KAK2175960.1"/>
    </source>
</evidence>
<evidence type="ECO:0000256" key="14">
    <source>
        <dbReference type="SAM" id="MobiDB-lite"/>
    </source>
</evidence>
<comment type="catalytic activity">
    <reaction evidence="12">
        <text>1,2-di-(9Z-octadecenoyl)-sn-glycero-3-phosphocholine + 1-hexadecanoyl-sn-glycero-3-phosphocholine = 1-hexadecanoyl-2-(9Z-octadecenoyl)-sn-glycero-3-phosphocholine + 1-(9Z-octadecenoyl)-sn-glycero-3-phosphocholine</text>
        <dbReference type="Rhea" id="RHEA:43816"/>
        <dbReference type="ChEBI" id="CHEBI:28610"/>
        <dbReference type="ChEBI" id="CHEBI:72998"/>
        <dbReference type="ChEBI" id="CHEBI:73001"/>
        <dbReference type="ChEBI" id="CHEBI:74669"/>
    </reaction>
    <physiologicalReaction direction="left-to-right" evidence="12">
        <dbReference type="Rhea" id="RHEA:43817"/>
    </physiologicalReaction>
    <physiologicalReaction direction="right-to-left" evidence="12">
        <dbReference type="Rhea" id="RHEA:43818"/>
    </physiologicalReaction>
</comment>
<keyword evidence="17" id="KW-1185">Reference proteome</keyword>
<feature type="compositionally biased region" description="Basic and acidic residues" evidence="14">
    <location>
        <begin position="268"/>
        <end position="293"/>
    </location>
</feature>
<comment type="subcellular location">
    <subcellularLocation>
        <location evidence="1">Mitochondrion inner membrane</location>
        <topology evidence="1">Peripheral membrane protein</topology>
        <orientation evidence="1">Intermembrane side</orientation>
    </subcellularLocation>
    <subcellularLocation>
        <location evidence="10">Mitochondrion outer membrane</location>
        <topology evidence="10">Peripheral membrane protein</topology>
        <orientation evidence="10">Intermembrane side</orientation>
    </subcellularLocation>
</comment>
<keyword evidence="4" id="KW-1000">Mitochondrion outer membrane</keyword>
<evidence type="ECO:0000256" key="7">
    <source>
        <dbReference type="ARBA" id="ARBA00023128"/>
    </source>
</evidence>
<comment type="similarity">
    <text evidence="2 13">Belongs to the taffazin family.</text>
</comment>
<evidence type="ECO:0000256" key="12">
    <source>
        <dbReference type="ARBA" id="ARBA00049543"/>
    </source>
</evidence>
<accession>A0AAD9NMY9</accession>